<organism evidence="1 2">
    <name type="scientific">Okeania hirsuta</name>
    <dbReference type="NCBI Taxonomy" id="1458930"/>
    <lineage>
        <taxon>Bacteria</taxon>
        <taxon>Bacillati</taxon>
        <taxon>Cyanobacteriota</taxon>
        <taxon>Cyanophyceae</taxon>
        <taxon>Oscillatoriophycideae</taxon>
        <taxon>Oscillatoriales</taxon>
        <taxon>Microcoleaceae</taxon>
        <taxon>Okeania</taxon>
    </lineage>
</organism>
<protein>
    <submittedName>
        <fullName evidence="1">DUF1822 family protein</fullName>
    </submittedName>
</protein>
<accession>A0A3N6P722</accession>
<sequence length="311" mass="35022">MSMTFSQALKVFVTAEAHRYAEQFAAEQATPEKGKQVYLNTLAVVAVQSYLKCLGIQTAIHQGDCWHPGSRAIFNVADLVLPNIGKVECRPVFPGEKELFLPPEVIDNRMGYIAVQFEEDLNQVQILGFVSVRNIDGFQDSIPLTQIESLDALIDEIDWCQKWVNLGRWFEGFFPAEWQSLQSLSTSTRSLRVSRDSISQSPTDDLSISCGKIINWGSGVNEQATELAVKLTDKFEEEIDICVRLSTTNKIPFLPAGLRVQILDESGNSCMETEAREADDWIQLEFGCKPQEQFTVEMSLNEQIIRENFVV</sequence>
<dbReference type="OrthoDB" id="512705at2"/>
<dbReference type="EMBL" id="RCBY01000158">
    <property type="protein sequence ID" value="RQH32072.1"/>
    <property type="molecule type" value="Genomic_DNA"/>
</dbReference>
<name>A0A3N6P722_9CYAN</name>
<dbReference type="Pfam" id="PF08852">
    <property type="entry name" value="DUF1822"/>
    <property type="match status" value="1"/>
</dbReference>
<gene>
    <name evidence="1" type="ORF">D5R40_22600</name>
</gene>
<keyword evidence="2" id="KW-1185">Reference proteome</keyword>
<proteinExistence type="predicted"/>
<reference evidence="1 2" key="1">
    <citation type="journal article" date="2018" name="ACS Chem. Biol.">
        <title>Ketoreductase domain dysfunction expands chemodiversity: malyngamide biosynthesis in the cyanobacterium Okeania hirsuta.</title>
        <authorList>
            <person name="Moss N.A."/>
            <person name="Leao T."/>
            <person name="Rankin M."/>
            <person name="McCullough T.M."/>
            <person name="Qu P."/>
            <person name="Korobeynikov A."/>
            <person name="Smith J.L."/>
            <person name="Gerwick L."/>
            <person name="Gerwick W.H."/>
        </authorList>
    </citation>
    <scope>NUCLEOTIDE SEQUENCE [LARGE SCALE GENOMIC DNA]</scope>
    <source>
        <strain evidence="1 2">PAB10Feb10-1</strain>
    </source>
</reference>
<dbReference type="InterPro" id="IPR014951">
    <property type="entry name" value="DUF1822"/>
</dbReference>
<dbReference type="AlphaFoldDB" id="A0A3N6P722"/>
<dbReference type="RefSeq" id="WP_124146449.1">
    <property type="nucleotide sequence ID" value="NZ_CAWOKI010000162.1"/>
</dbReference>
<dbReference type="Proteomes" id="UP000269154">
    <property type="component" value="Unassembled WGS sequence"/>
</dbReference>
<evidence type="ECO:0000313" key="2">
    <source>
        <dbReference type="Proteomes" id="UP000269154"/>
    </source>
</evidence>
<comment type="caution">
    <text evidence="1">The sequence shown here is derived from an EMBL/GenBank/DDBJ whole genome shotgun (WGS) entry which is preliminary data.</text>
</comment>
<evidence type="ECO:0000313" key="1">
    <source>
        <dbReference type="EMBL" id="RQH32072.1"/>
    </source>
</evidence>